<keyword evidence="1" id="KW-0812">Transmembrane</keyword>
<proteinExistence type="predicted"/>
<feature type="transmembrane region" description="Helical" evidence="1">
    <location>
        <begin position="691"/>
        <end position="716"/>
    </location>
</feature>
<protein>
    <submittedName>
        <fullName evidence="2">Uncharacterized protein</fullName>
    </submittedName>
</protein>
<dbReference type="VEuPathDB" id="FungiDB:AeMF1_015701"/>
<accession>A0A6G0WNN9</accession>
<feature type="transmembrane region" description="Helical" evidence="1">
    <location>
        <begin position="1588"/>
        <end position="1612"/>
    </location>
</feature>
<dbReference type="EMBL" id="VJMJ01000170">
    <property type="protein sequence ID" value="KAF0728983.1"/>
    <property type="molecule type" value="Genomic_DNA"/>
</dbReference>
<feature type="transmembrane region" description="Helical" evidence="1">
    <location>
        <begin position="777"/>
        <end position="801"/>
    </location>
</feature>
<keyword evidence="1" id="KW-1133">Transmembrane helix</keyword>
<feature type="transmembrane region" description="Helical" evidence="1">
    <location>
        <begin position="90"/>
        <end position="108"/>
    </location>
</feature>
<feature type="transmembrane region" description="Helical" evidence="1">
    <location>
        <begin position="737"/>
        <end position="757"/>
    </location>
</feature>
<name>A0A6G0WNN9_9STRA</name>
<evidence type="ECO:0000313" key="3">
    <source>
        <dbReference type="Proteomes" id="UP000481153"/>
    </source>
</evidence>
<dbReference type="VEuPathDB" id="FungiDB:AeMF1_014161"/>
<evidence type="ECO:0000313" key="2">
    <source>
        <dbReference type="EMBL" id="KAF0728983.1"/>
    </source>
</evidence>
<comment type="caution">
    <text evidence="2">The sequence shown here is derived from an EMBL/GenBank/DDBJ whole genome shotgun (WGS) entry which is preliminary data.</text>
</comment>
<feature type="transmembrane region" description="Helical" evidence="1">
    <location>
        <begin position="1772"/>
        <end position="1789"/>
    </location>
</feature>
<keyword evidence="1" id="KW-0472">Membrane</keyword>
<feature type="transmembrane region" description="Helical" evidence="1">
    <location>
        <begin position="864"/>
        <end position="885"/>
    </location>
</feature>
<gene>
    <name evidence="2" type="ORF">Ae201684_013284</name>
</gene>
<organism evidence="2 3">
    <name type="scientific">Aphanomyces euteiches</name>
    <dbReference type="NCBI Taxonomy" id="100861"/>
    <lineage>
        <taxon>Eukaryota</taxon>
        <taxon>Sar</taxon>
        <taxon>Stramenopiles</taxon>
        <taxon>Oomycota</taxon>
        <taxon>Saprolegniomycetes</taxon>
        <taxon>Saprolegniales</taxon>
        <taxon>Verrucalvaceae</taxon>
        <taxon>Aphanomyces</taxon>
    </lineage>
</organism>
<reference evidence="2 3" key="1">
    <citation type="submission" date="2019-07" db="EMBL/GenBank/DDBJ databases">
        <title>Genomics analysis of Aphanomyces spp. identifies a new class of oomycete effector associated with host adaptation.</title>
        <authorList>
            <person name="Gaulin E."/>
        </authorList>
    </citation>
    <scope>NUCLEOTIDE SEQUENCE [LARGE SCALE GENOMIC DNA]</scope>
    <source>
        <strain evidence="2 3">ATCC 201684</strain>
    </source>
</reference>
<sequence length="1886" mass="210084">MVAASKSNQVGLPLKAKAGRIHPTPVEDIKNLEKMVDGIGLAGPNSHDLPMNTMDHKPELSLLAKQHEAKLSGGGNTSNESMTSRETTEVISGLVYLVFTLILSFYYLTILSPCLSNDLWWSNFNASGIQSYLIDVVNAQLNLDVNGSIDLTSNTYGIQKDYSQSYTPIELSIAYPRLLLDTMSNDLATFVSALRQVDGPDAIISQFCWVDFNRTWEVAHTIGRQKRCKDRYANNGAVYFEPVVRLVDWNAWIVTKYGGYFNTTIGDALNKTLQGRQWLANTPYSFVNTDSEVALWRKNGITRYTLQYTNSFTWGVGETVSVQYAFGSSQNITIKRMVYQSRGGGWTTIYMYFGIWNDLMYSGGFFHYSLILDDPKNQRFAPPCDYNTYLANPANYSCDPCDPALLVDTTYCYVNHEMFLNLPHTPSFEMVHNNIGPFNSIDLYYVSPPPSLTKLYSMFRARMTQLTISNDAFAAAVRVIPTLTTDPIPPTWLKSTYMYMGGDPTCLSRQPTSFVQTSFAFDVVCTSQQSQYFLLTPQNTMFALWVMSPISISSLCSVCSTLKGTCTTVFGQAYEAMKIFRQSYPPSSNSFAPTIQAAYTDISAYGVSMIQFAIDTTDSSNHFLQQQMLKGQSAAQWDIFGWMYVFEWAQGHREVVSFEGDADIIPLISNKYDPIVIQAQSLEVPKSSCQYLWVISLVVSSILVVVGVFVSFYCFLLRGRIVGRNIFQFNRVVGAVWLGRPFLMVRGMTAVILLSSSPTDFQAINGYTVLQFKPRNFFESMLVAGEATWISYVLQDFVLLMIRNSQPLFAPISTWIAWIIIVIIDASSPYQVTTNMSQSCTLSIVDHKMKCTTGEVNIGSYNRAASLVIIQLLCVVIVFAVNKIWNYIQHSKSQPVNGHLLISGTASAFLHKNTLPSGAWILDRATCVMCGLVTFSKTIFDIKLWVLVPDDTNKPGIKWNMKVFAPPDLNRALKDSSKSSHTENTGTKRTNRFIAFMGLMYMLATIGGSITYLTLTTTNMANDFWWANYNATREHAYMARLFNSQTIIRPKEGSVSITDNKFMDDANYTISLATAVSVTMKPLYTAQVISTDGSDLANVIHGLRVMDACLAPWISAQYCWLDFGKKWEMANSAARQLRCANNYLSNAAVYLESVLRNVQWVQLRTCWGTSLDVAFGTPLSKIPTGASWWASVQSVITSEVDEIKYWKSFGLKSYATDWQNYKSIGIIDTFGVQNAFGLVYDMTLKYTNGSINLNSQTSLKMYWSFASDLWAITSPSTYMYGKSLIRQDPSFAFANVTMEAVLVQNGTIVDSDLTSGGAYSVFRSTFGPFGSVDLKRVPVPPSLMAFSLQLNDAIAQMRLASSNFSEQYRLLPTFSPFGYVPPSWDSTATFGGNLLCQEVSPAGGLLLFTGAKSLCGSNLAEGITQSPFASLAATIGSNLVRNNITSNDTTPICATMDLSEVSCASKLISMSAKFLADNTLFSDPTLVPTLTNLAQAAQKDILSADVNIVQYGLTSEWELFVFKHNIFDPAYPSFHFVAWMLAIDWALASREVISFQGDISSVNVLTAFSSSTGSSVNPLEIPVNVAFYIRYVCIYVTSIIICVSILACTYLFRNKGYVEGLNLIEVNRVAGIVWIGRTFLFIRSIAAICLLNTQVLSLQPVNNIWHMTSASEVSDESSTEKATRLFKTFLAAGEVSWLGFVLSDILMVYTAQYTPAYVFKCNLMVWGSAAILSWVSPVTHTATIQRQCTFAHVDYQLVCSSGTISIGSFSRFTALVGICVGSIVTAYLYERLRHPSLPPTRQNSLFLSSSAKYVYEPGNWMHHDVYYLDPASAVINGILSIRFSNVFYMLDLKLWRIFTLEELVEKRKKLEKDGEVHLLYAIPLTD</sequence>
<feature type="transmembrane region" description="Helical" evidence="1">
    <location>
        <begin position="1689"/>
        <end position="1711"/>
    </location>
</feature>
<dbReference type="Proteomes" id="UP000481153">
    <property type="component" value="Unassembled WGS sequence"/>
</dbReference>
<keyword evidence="3" id="KW-1185">Reference proteome</keyword>
<feature type="transmembrane region" description="Helical" evidence="1">
    <location>
        <begin position="1717"/>
        <end position="1736"/>
    </location>
</feature>
<feature type="transmembrane region" description="Helical" evidence="1">
    <location>
        <begin position="808"/>
        <end position="827"/>
    </location>
</feature>
<feature type="transmembrane region" description="Helical" evidence="1">
    <location>
        <begin position="993"/>
        <end position="1015"/>
    </location>
</feature>
<evidence type="ECO:0000256" key="1">
    <source>
        <dbReference type="SAM" id="Phobius"/>
    </source>
</evidence>